<reference evidence="2 3" key="1">
    <citation type="journal article" date="2019" name="Commun. Biol.">
        <title>The bagworm genome reveals a unique fibroin gene that provides high tensile strength.</title>
        <authorList>
            <person name="Kono N."/>
            <person name="Nakamura H."/>
            <person name="Ohtoshi R."/>
            <person name="Tomita M."/>
            <person name="Numata K."/>
            <person name="Arakawa K."/>
        </authorList>
    </citation>
    <scope>NUCLEOTIDE SEQUENCE [LARGE SCALE GENOMIC DNA]</scope>
</reference>
<proteinExistence type="predicted"/>
<dbReference type="Proteomes" id="UP000299102">
    <property type="component" value="Unassembled WGS sequence"/>
</dbReference>
<organism evidence="2 3">
    <name type="scientific">Eumeta variegata</name>
    <name type="common">Bagworm moth</name>
    <name type="synonym">Eumeta japonica</name>
    <dbReference type="NCBI Taxonomy" id="151549"/>
    <lineage>
        <taxon>Eukaryota</taxon>
        <taxon>Metazoa</taxon>
        <taxon>Ecdysozoa</taxon>
        <taxon>Arthropoda</taxon>
        <taxon>Hexapoda</taxon>
        <taxon>Insecta</taxon>
        <taxon>Pterygota</taxon>
        <taxon>Neoptera</taxon>
        <taxon>Endopterygota</taxon>
        <taxon>Lepidoptera</taxon>
        <taxon>Glossata</taxon>
        <taxon>Ditrysia</taxon>
        <taxon>Tineoidea</taxon>
        <taxon>Psychidae</taxon>
        <taxon>Oiketicinae</taxon>
        <taxon>Eumeta</taxon>
    </lineage>
</organism>
<protein>
    <submittedName>
        <fullName evidence="2">Uncharacterized protein</fullName>
    </submittedName>
</protein>
<evidence type="ECO:0000256" key="1">
    <source>
        <dbReference type="SAM" id="MobiDB-lite"/>
    </source>
</evidence>
<evidence type="ECO:0000313" key="3">
    <source>
        <dbReference type="Proteomes" id="UP000299102"/>
    </source>
</evidence>
<sequence length="286" mass="32774">MCLWSGVIIVKNHTRSVDQSVDFKLPVTFVNWDVRQRNKCCFRPPQIELLNGGRGIKRIAPADAPRATRNWWFPLPARTPIAGRRRAIVVYECRRRTLIDDITWRHLELQSGSRTLAGACAERRRALTVVEIIRQDTHLSNDFSNRVNLDDLFRTPSLAPDGGCRHRPRRTPVRYYYKPLSTKTPIYVYTFPKGKKPITPWHVSLRYIRAQAARRGRIGNRCAGPGQRAQLKAVGPIADRPQKGRSRISQDKGLRHSNQGQPWTALMKFRGQRTSGVTEGYSRAEN</sequence>
<name>A0A4C1SXN1_EUMVA</name>
<evidence type="ECO:0000313" key="2">
    <source>
        <dbReference type="EMBL" id="GBP06674.1"/>
    </source>
</evidence>
<dbReference type="AlphaFoldDB" id="A0A4C1SXN1"/>
<dbReference type="EMBL" id="BGZK01000023">
    <property type="protein sequence ID" value="GBP06674.1"/>
    <property type="molecule type" value="Genomic_DNA"/>
</dbReference>
<keyword evidence="3" id="KW-1185">Reference proteome</keyword>
<feature type="region of interest" description="Disordered" evidence="1">
    <location>
        <begin position="219"/>
        <end position="269"/>
    </location>
</feature>
<gene>
    <name evidence="2" type="ORF">EVAR_92633_1</name>
</gene>
<comment type="caution">
    <text evidence="2">The sequence shown here is derived from an EMBL/GenBank/DDBJ whole genome shotgun (WGS) entry which is preliminary data.</text>
</comment>
<accession>A0A4C1SXN1</accession>